<dbReference type="Gene3D" id="2.70.50.70">
    <property type="match status" value="1"/>
</dbReference>
<evidence type="ECO:0000313" key="18">
    <source>
        <dbReference type="EMBL" id="CAI6303570.1"/>
    </source>
</evidence>
<dbReference type="OrthoDB" id="6038816at2759"/>
<keyword evidence="12" id="KW-0624">Polysaccharide degradation</keyword>
<keyword evidence="8" id="KW-0186">Copper</keyword>
<comment type="caution">
    <text evidence="18">The sequence shown here is derived from an EMBL/GenBank/DDBJ whole genome shotgun (WGS) entry which is preliminary data.</text>
</comment>
<keyword evidence="4" id="KW-0479">Metal-binding</keyword>
<evidence type="ECO:0000256" key="16">
    <source>
        <dbReference type="SAM" id="SignalP"/>
    </source>
</evidence>
<evidence type="ECO:0000256" key="8">
    <source>
        <dbReference type="ARBA" id="ARBA00023008"/>
    </source>
</evidence>
<evidence type="ECO:0000256" key="15">
    <source>
        <dbReference type="ARBA" id="ARBA00047174"/>
    </source>
</evidence>
<feature type="signal peptide" evidence="16">
    <location>
        <begin position="1"/>
        <end position="19"/>
    </location>
</feature>
<dbReference type="GO" id="GO:0030245">
    <property type="term" value="P:cellulose catabolic process"/>
    <property type="evidence" value="ECO:0007669"/>
    <property type="project" value="UniProtKB-KW"/>
</dbReference>
<evidence type="ECO:0000313" key="19">
    <source>
        <dbReference type="Proteomes" id="UP001152607"/>
    </source>
</evidence>
<dbReference type="PANTHER" id="PTHR33353:SF10">
    <property type="entry name" value="ENDO-BETA-1,4-GLUCANASE D"/>
    <property type="match status" value="1"/>
</dbReference>
<dbReference type="EMBL" id="CAOQHR010000002">
    <property type="protein sequence ID" value="CAI6303570.1"/>
    <property type="molecule type" value="Genomic_DNA"/>
</dbReference>
<keyword evidence="5 16" id="KW-0732">Signal</keyword>
<protein>
    <recommendedName>
        <fullName evidence="15">lytic cellulose monooxygenase (C4-dehydrogenating)</fullName>
        <ecNumber evidence="15">1.14.99.56</ecNumber>
    </recommendedName>
</protein>
<evidence type="ECO:0000256" key="12">
    <source>
        <dbReference type="ARBA" id="ARBA00023326"/>
    </source>
</evidence>
<comment type="similarity">
    <text evidence="13">Belongs to the polysaccharide monooxygenase AA9 family.</text>
</comment>
<dbReference type="GO" id="GO:0005576">
    <property type="term" value="C:extracellular region"/>
    <property type="evidence" value="ECO:0007669"/>
    <property type="project" value="UniProtKB-SubCell"/>
</dbReference>
<reference evidence="18" key="1">
    <citation type="submission" date="2023-01" db="EMBL/GenBank/DDBJ databases">
        <authorList>
            <person name="Van Ghelder C."/>
            <person name="Rancurel C."/>
        </authorList>
    </citation>
    <scope>NUCLEOTIDE SEQUENCE</scope>
    <source>
        <strain evidence="18">CNCM I-4278</strain>
    </source>
</reference>
<evidence type="ECO:0000256" key="3">
    <source>
        <dbReference type="ARBA" id="ARBA00022525"/>
    </source>
</evidence>
<keyword evidence="19" id="KW-1185">Reference proteome</keyword>
<keyword evidence="9" id="KW-0503">Monooxygenase</keyword>
<evidence type="ECO:0000256" key="14">
    <source>
        <dbReference type="ARBA" id="ARBA00045077"/>
    </source>
</evidence>
<dbReference type="PANTHER" id="PTHR33353">
    <property type="entry name" value="PUTATIVE (AFU_ORTHOLOGUE AFUA_1G12560)-RELATED"/>
    <property type="match status" value="1"/>
</dbReference>
<dbReference type="GO" id="GO:0004497">
    <property type="term" value="F:monooxygenase activity"/>
    <property type="evidence" value="ECO:0007669"/>
    <property type="project" value="UniProtKB-KW"/>
</dbReference>
<evidence type="ECO:0000256" key="4">
    <source>
        <dbReference type="ARBA" id="ARBA00022723"/>
    </source>
</evidence>
<gene>
    <name evidence="18" type="ORF">PDIGIT_LOCUS2929</name>
</gene>
<keyword evidence="3" id="KW-0964">Secreted</keyword>
<feature type="chain" id="PRO_5040952967" description="lytic cellulose monooxygenase (C4-dehydrogenating)" evidence="16">
    <location>
        <begin position="20"/>
        <end position="255"/>
    </location>
</feature>
<name>A0A9W4XIN3_9PLEO</name>
<keyword evidence="6" id="KW-0136">Cellulose degradation</keyword>
<feature type="domain" description="Auxiliary Activity family 9 catalytic" evidence="17">
    <location>
        <begin position="20"/>
        <end position="232"/>
    </location>
</feature>
<keyword evidence="11" id="KW-0119">Carbohydrate metabolism</keyword>
<dbReference type="InterPro" id="IPR005103">
    <property type="entry name" value="AA9_LPMO"/>
</dbReference>
<evidence type="ECO:0000256" key="13">
    <source>
        <dbReference type="ARBA" id="ARBA00044502"/>
    </source>
</evidence>
<evidence type="ECO:0000256" key="2">
    <source>
        <dbReference type="ARBA" id="ARBA00004613"/>
    </source>
</evidence>
<evidence type="ECO:0000259" key="17">
    <source>
        <dbReference type="Pfam" id="PF03443"/>
    </source>
</evidence>
<comment type="cofactor">
    <cofactor evidence="1">
        <name>Cu(2+)</name>
        <dbReference type="ChEBI" id="CHEBI:29036"/>
    </cofactor>
</comment>
<evidence type="ECO:0000256" key="6">
    <source>
        <dbReference type="ARBA" id="ARBA00023001"/>
    </source>
</evidence>
<dbReference type="Pfam" id="PF03443">
    <property type="entry name" value="AA9"/>
    <property type="match status" value="1"/>
</dbReference>
<dbReference type="InterPro" id="IPR049892">
    <property type="entry name" value="AA9"/>
</dbReference>
<evidence type="ECO:0000256" key="1">
    <source>
        <dbReference type="ARBA" id="ARBA00001973"/>
    </source>
</evidence>
<comment type="subcellular location">
    <subcellularLocation>
        <location evidence="2">Secreted</location>
    </subcellularLocation>
</comment>
<sequence>MRASTSLIALAASLQTASAHYYFPHLIVNGTKTPEFKYVRDVLPANSTSDYPDPVNAYNGKEAPVYGAFDTSYVTDIRCGRSAHLAASKTLTADILAGSEVGFAIKTYIDDSYNFGIFHPGPAQLWLSKSEDLSTDLGDGEWVKIGYQGPNSSTTWSTDRATELFFDMPESTPPGTYLLRLELPFPIKDWPGHSQWYTNCAHVNIIGSGGGSPGPSVKLPEAYNVLDPGINYEDGVDYNEGLENYKPPGPEVWSG</sequence>
<evidence type="ECO:0000256" key="5">
    <source>
        <dbReference type="ARBA" id="ARBA00022729"/>
    </source>
</evidence>
<organism evidence="18 19">
    <name type="scientific">Periconia digitata</name>
    <dbReference type="NCBI Taxonomy" id="1303443"/>
    <lineage>
        <taxon>Eukaryota</taxon>
        <taxon>Fungi</taxon>
        <taxon>Dikarya</taxon>
        <taxon>Ascomycota</taxon>
        <taxon>Pezizomycotina</taxon>
        <taxon>Dothideomycetes</taxon>
        <taxon>Pleosporomycetidae</taxon>
        <taxon>Pleosporales</taxon>
        <taxon>Massarineae</taxon>
        <taxon>Periconiaceae</taxon>
        <taxon>Periconia</taxon>
    </lineage>
</organism>
<dbReference type="GO" id="GO:0046872">
    <property type="term" value="F:metal ion binding"/>
    <property type="evidence" value="ECO:0007669"/>
    <property type="project" value="UniProtKB-KW"/>
</dbReference>
<comment type="catalytic activity">
    <reaction evidence="14">
        <text>[(1-&gt;4)-beta-D-glucosyl]n+m + reduced acceptor + O2 = 4-dehydro-beta-D-glucosyl-[(1-&gt;4)-beta-D-glucosyl]n-1 + [(1-&gt;4)-beta-D-glucosyl]m + acceptor + H2O.</text>
        <dbReference type="EC" id="1.14.99.56"/>
    </reaction>
</comment>
<keyword evidence="10" id="KW-1015">Disulfide bond</keyword>
<dbReference type="AlphaFoldDB" id="A0A9W4XIN3"/>
<dbReference type="Proteomes" id="UP001152607">
    <property type="component" value="Unassembled WGS sequence"/>
</dbReference>
<keyword evidence="7" id="KW-0560">Oxidoreductase</keyword>
<evidence type="ECO:0000256" key="10">
    <source>
        <dbReference type="ARBA" id="ARBA00023157"/>
    </source>
</evidence>
<evidence type="ECO:0000256" key="9">
    <source>
        <dbReference type="ARBA" id="ARBA00023033"/>
    </source>
</evidence>
<evidence type="ECO:0000256" key="11">
    <source>
        <dbReference type="ARBA" id="ARBA00023277"/>
    </source>
</evidence>
<accession>A0A9W4XIN3</accession>
<dbReference type="EC" id="1.14.99.56" evidence="15"/>
<proteinExistence type="inferred from homology"/>
<evidence type="ECO:0000256" key="7">
    <source>
        <dbReference type="ARBA" id="ARBA00023002"/>
    </source>
</evidence>